<evidence type="ECO:0000256" key="5">
    <source>
        <dbReference type="SAM" id="Phobius"/>
    </source>
</evidence>
<feature type="transmembrane region" description="Helical" evidence="5">
    <location>
        <begin position="92"/>
        <end position="110"/>
    </location>
</feature>
<feature type="transmembrane region" description="Helical" evidence="5">
    <location>
        <begin position="21"/>
        <end position="41"/>
    </location>
</feature>
<keyword evidence="3 5" id="KW-1133">Transmembrane helix</keyword>
<sequence>MTEAGTATRAVRPSLGWRATLWIAQILLSLLYGAAGAMKSIATPEALATMGVAYATDIPFWLLRFIGYSELAGAVGIVLPALIGVKPGLTPLAAAGFSIIQVLAIGFHIMRGETNALSMNLPLLGLSLFVLWGWIRRSPVASRGR</sequence>
<dbReference type="Pfam" id="PF13564">
    <property type="entry name" value="DoxX_2"/>
    <property type="match status" value="1"/>
</dbReference>
<dbReference type="InterPro" id="IPR032808">
    <property type="entry name" value="DoxX"/>
</dbReference>
<dbReference type="EMBL" id="VJMF01000020">
    <property type="protein sequence ID" value="TRL36469.1"/>
    <property type="molecule type" value="Genomic_DNA"/>
</dbReference>
<evidence type="ECO:0000256" key="2">
    <source>
        <dbReference type="ARBA" id="ARBA00022692"/>
    </source>
</evidence>
<keyword evidence="4 5" id="KW-0472">Membrane</keyword>
<accession>A0A549T3K2</accession>
<evidence type="ECO:0000256" key="1">
    <source>
        <dbReference type="ARBA" id="ARBA00004141"/>
    </source>
</evidence>
<reference evidence="6 7" key="1">
    <citation type="submission" date="2019-07" db="EMBL/GenBank/DDBJ databases">
        <title>Ln-dependent methylotrophs.</title>
        <authorList>
            <person name="Tani A."/>
        </authorList>
    </citation>
    <scope>NUCLEOTIDE SEQUENCE [LARGE SCALE GENOMIC DNA]</scope>
    <source>
        <strain evidence="6 7">SM89A</strain>
    </source>
</reference>
<comment type="subcellular location">
    <subcellularLocation>
        <location evidence="1">Membrane</location>
        <topology evidence="1">Multi-pass membrane protein</topology>
    </subcellularLocation>
</comment>
<dbReference type="Proteomes" id="UP000316781">
    <property type="component" value="Unassembled WGS sequence"/>
</dbReference>
<evidence type="ECO:0000313" key="7">
    <source>
        <dbReference type="Proteomes" id="UP000316781"/>
    </source>
</evidence>
<feature type="transmembrane region" description="Helical" evidence="5">
    <location>
        <begin position="116"/>
        <end position="135"/>
    </location>
</feature>
<keyword evidence="2 5" id="KW-0812">Transmembrane</keyword>
<proteinExistence type="predicted"/>
<feature type="transmembrane region" description="Helical" evidence="5">
    <location>
        <begin position="61"/>
        <end position="85"/>
    </location>
</feature>
<dbReference type="GO" id="GO:0016020">
    <property type="term" value="C:membrane"/>
    <property type="evidence" value="ECO:0007669"/>
    <property type="project" value="UniProtKB-SubCell"/>
</dbReference>
<evidence type="ECO:0000256" key="3">
    <source>
        <dbReference type="ARBA" id="ARBA00022989"/>
    </source>
</evidence>
<evidence type="ECO:0000256" key="4">
    <source>
        <dbReference type="ARBA" id="ARBA00023136"/>
    </source>
</evidence>
<evidence type="ECO:0000313" key="6">
    <source>
        <dbReference type="EMBL" id="TRL36469.1"/>
    </source>
</evidence>
<comment type="caution">
    <text evidence="6">The sequence shown here is derived from an EMBL/GenBank/DDBJ whole genome shotgun (WGS) entry which is preliminary data.</text>
</comment>
<gene>
    <name evidence="6" type="ORF">FM996_04730</name>
</gene>
<name>A0A549T3K2_METSR</name>
<dbReference type="RefSeq" id="WP_142862058.1">
    <property type="nucleotide sequence ID" value="NZ_VJMF01000020.1"/>
</dbReference>
<protein>
    <submittedName>
        <fullName evidence="6">DoxX family protein</fullName>
    </submittedName>
</protein>
<dbReference type="AlphaFoldDB" id="A0A549T3K2"/>
<organism evidence="6 7">
    <name type="scientific">Methylosinus sporium</name>
    <dbReference type="NCBI Taxonomy" id="428"/>
    <lineage>
        <taxon>Bacteria</taxon>
        <taxon>Pseudomonadati</taxon>
        <taxon>Pseudomonadota</taxon>
        <taxon>Alphaproteobacteria</taxon>
        <taxon>Hyphomicrobiales</taxon>
        <taxon>Methylocystaceae</taxon>
        <taxon>Methylosinus</taxon>
    </lineage>
</organism>